<dbReference type="Pfam" id="PF01070">
    <property type="entry name" value="FMN_dh"/>
    <property type="match status" value="1"/>
</dbReference>
<dbReference type="PIRSF" id="PIRSF000138">
    <property type="entry name" value="Al-hdrx_acd_dh"/>
    <property type="match status" value="1"/>
</dbReference>
<dbReference type="InterPro" id="IPR008259">
    <property type="entry name" value="FMN_hydac_DH_AS"/>
</dbReference>
<gene>
    <name evidence="7" type="ORF">ACE3NQ_17000</name>
</gene>
<evidence type="ECO:0000256" key="1">
    <source>
        <dbReference type="ARBA" id="ARBA00001917"/>
    </source>
</evidence>
<dbReference type="PROSITE" id="PS51349">
    <property type="entry name" value="FMN_HYDROXY_ACID_DH_2"/>
    <property type="match status" value="1"/>
</dbReference>
<evidence type="ECO:0000256" key="2">
    <source>
        <dbReference type="ARBA" id="ARBA00023002"/>
    </source>
</evidence>
<dbReference type="SUPFAM" id="SSF51395">
    <property type="entry name" value="FMN-linked oxidoreductases"/>
    <property type="match status" value="1"/>
</dbReference>
<evidence type="ECO:0000256" key="3">
    <source>
        <dbReference type="ARBA" id="ARBA00024042"/>
    </source>
</evidence>
<evidence type="ECO:0000256" key="5">
    <source>
        <dbReference type="ARBA" id="ARBA00048754"/>
    </source>
</evidence>
<name>A0ABV5BDK9_9BACL</name>
<accession>A0ABV5BDK9</accession>
<protein>
    <recommendedName>
        <fullName evidence="4">L-lactate oxidase</fullName>
    </recommendedName>
</protein>
<dbReference type="InterPro" id="IPR037396">
    <property type="entry name" value="FMN_HAD"/>
</dbReference>
<proteinExistence type="inferred from homology"/>
<comment type="similarity">
    <text evidence="3">Belongs to the FMN-dependent alpha-hydroxy acid dehydrogenase family.</text>
</comment>
<dbReference type="PANTHER" id="PTHR10578:SF143">
    <property type="entry name" value="FMN-DEPENDENT ALPHA-HYDROXY ACID DEHYDROGENASE PB1A11.03"/>
    <property type="match status" value="1"/>
</dbReference>
<dbReference type="PROSITE" id="PS00557">
    <property type="entry name" value="FMN_HYDROXY_ACID_DH_1"/>
    <property type="match status" value="1"/>
</dbReference>
<sequence>MKSDQIQMRFYENTEDVSMQLPVSFHEWEEKARQLLAPGPFGYVFGGAGAGDTMLANHEAFRSYRIRPRICTDITTRDMSVELFGRKFDVPFLLAPIGVNSILHKEGELIPARVCAELGVPYVLSNVSSQPMEKVAEVMGNAERWFQLYPPKEPRLMESFLDRAEKAGFTAIVVTVDSTMLGWREYDLRNAYLPFLEGHGMGNYFTDPVFLDMLDKPPSDDLQAAVYKALEEGNNTAFTWDKFSEVRKRTKLKLLLKGVTHPEDAKRAIKLGADGIIVSNHGGRQLDGAIGTLEALPDVVHAVRGQVPVLLDSGIRRGADILKAIALGASAVLVGRPYAYALAVAGDKGIKSVIENLLAETDIQLAISGRCAIRDVDASLILKM</sequence>
<evidence type="ECO:0000313" key="8">
    <source>
        <dbReference type="Proteomes" id="UP001580407"/>
    </source>
</evidence>
<evidence type="ECO:0000313" key="7">
    <source>
        <dbReference type="EMBL" id="MFB5682616.1"/>
    </source>
</evidence>
<feature type="domain" description="FMN hydroxy acid dehydrogenase" evidence="6">
    <location>
        <begin position="17"/>
        <end position="384"/>
    </location>
</feature>
<keyword evidence="8" id="KW-1185">Reference proteome</keyword>
<reference evidence="7 8" key="1">
    <citation type="submission" date="2024-09" db="EMBL/GenBank/DDBJ databases">
        <authorList>
            <person name="Ruan L."/>
        </authorList>
    </citation>
    <scope>NUCLEOTIDE SEQUENCE [LARGE SCALE GENOMIC DNA]</scope>
    <source>
        <strain evidence="7 8">D33</strain>
    </source>
</reference>
<dbReference type="EMBL" id="JBHILM010000019">
    <property type="protein sequence ID" value="MFB5682616.1"/>
    <property type="molecule type" value="Genomic_DNA"/>
</dbReference>
<dbReference type="InterPro" id="IPR000262">
    <property type="entry name" value="FMN-dep_DH"/>
</dbReference>
<comment type="caution">
    <text evidence="7">The sequence shown here is derived from an EMBL/GenBank/DDBJ whole genome shotgun (WGS) entry which is preliminary data.</text>
</comment>
<comment type="catalytic activity">
    <reaction evidence="5">
        <text>(S)-lactate + O2 = pyruvate + H2O2</text>
        <dbReference type="Rhea" id="RHEA:55868"/>
        <dbReference type="ChEBI" id="CHEBI:15361"/>
        <dbReference type="ChEBI" id="CHEBI:15379"/>
        <dbReference type="ChEBI" id="CHEBI:16240"/>
        <dbReference type="ChEBI" id="CHEBI:16651"/>
    </reaction>
    <physiologicalReaction direction="left-to-right" evidence="5">
        <dbReference type="Rhea" id="RHEA:55869"/>
    </physiologicalReaction>
</comment>
<dbReference type="PANTHER" id="PTHR10578">
    <property type="entry name" value="S -2-HYDROXY-ACID OXIDASE-RELATED"/>
    <property type="match status" value="1"/>
</dbReference>
<dbReference type="InterPro" id="IPR013785">
    <property type="entry name" value="Aldolase_TIM"/>
</dbReference>
<evidence type="ECO:0000256" key="4">
    <source>
        <dbReference type="ARBA" id="ARBA00029513"/>
    </source>
</evidence>
<dbReference type="RefSeq" id="WP_375526370.1">
    <property type="nucleotide sequence ID" value="NZ_JBHILM010000019.1"/>
</dbReference>
<evidence type="ECO:0000259" key="6">
    <source>
        <dbReference type="PROSITE" id="PS51349"/>
    </source>
</evidence>
<dbReference type="Gene3D" id="3.20.20.70">
    <property type="entry name" value="Aldolase class I"/>
    <property type="match status" value="1"/>
</dbReference>
<dbReference type="Proteomes" id="UP001580407">
    <property type="component" value="Unassembled WGS sequence"/>
</dbReference>
<organism evidence="7 8">
    <name type="scientific">Paenibacillus terreus</name>
    <dbReference type="NCBI Taxonomy" id="1387834"/>
    <lineage>
        <taxon>Bacteria</taxon>
        <taxon>Bacillati</taxon>
        <taxon>Bacillota</taxon>
        <taxon>Bacilli</taxon>
        <taxon>Bacillales</taxon>
        <taxon>Paenibacillaceae</taxon>
        <taxon>Paenibacillus</taxon>
    </lineage>
</organism>
<dbReference type="InterPro" id="IPR012133">
    <property type="entry name" value="Alpha-hydoxy_acid_DH_FMN"/>
</dbReference>
<keyword evidence="2" id="KW-0560">Oxidoreductase</keyword>
<comment type="cofactor">
    <cofactor evidence="1">
        <name>FMN</name>
        <dbReference type="ChEBI" id="CHEBI:58210"/>
    </cofactor>
</comment>